<sequence>MTEAVWTTKILNISSSLADRKAIGEELLKFPDGVTHCLHFIAESSDNELVTKSAYALDQAVRSNPDILQPHKILFFKALRTLEVDTVKRIFAKTLELISFDFLKGSFPLQKPEQELMVSTCFDWLIADEKVAVKAFAMQCLYNLKDTQAWIEGELKAQLNSQFQNASPAFQSRARHILKKLKN</sequence>
<gene>
    <name evidence="1" type="ORF">CJ305_11865</name>
</gene>
<evidence type="ECO:0008006" key="3">
    <source>
        <dbReference type="Google" id="ProtNLM"/>
    </source>
</evidence>
<dbReference type="InterPro" id="IPR016024">
    <property type="entry name" value="ARM-type_fold"/>
</dbReference>
<dbReference type="RefSeq" id="WP_099646500.1">
    <property type="nucleotide sequence ID" value="NZ_KZ319292.1"/>
</dbReference>
<organism evidence="1 2">
    <name type="scientific">Leeuwenhoekiella nanhaiensis</name>
    <dbReference type="NCBI Taxonomy" id="1655491"/>
    <lineage>
        <taxon>Bacteria</taxon>
        <taxon>Pseudomonadati</taxon>
        <taxon>Bacteroidota</taxon>
        <taxon>Flavobacteriia</taxon>
        <taxon>Flavobacteriales</taxon>
        <taxon>Flavobacteriaceae</taxon>
        <taxon>Leeuwenhoekiella</taxon>
    </lineage>
</organism>
<dbReference type="OrthoDB" id="979487at2"/>
<accession>A0A2G1VQ48</accession>
<name>A0A2G1VQ48_9FLAO</name>
<protein>
    <recommendedName>
        <fullName evidence="3">Adenylosuccinate lyase</fullName>
    </recommendedName>
</protein>
<proteinExistence type="predicted"/>
<dbReference type="AlphaFoldDB" id="A0A2G1VQ48"/>
<comment type="caution">
    <text evidence="1">The sequence shown here is derived from an EMBL/GenBank/DDBJ whole genome shotgun (WGS) entry which is preliminary data.</text>
</comment>
<evidence type="ECO:0000313" key="2">
    <source>
        <dbReference type="Proteomes" id="UP000229433"/>
    </source>
</evidence>
<keyword evidence="2" id="KW-1185">Reference proteome</keyword>
<evidence type="ECO:0000313" key="1">
    <source>
        <dbReference type="EMBL" id="PHQ28885.1"/>
    </source>
</evidence>
<dbReference type="SUPFAM" id="SSF48371">
    <property type="entry name" value="ARM repeat"/>
    <property type="match status" value="1"/>
</dbReference>
<dbReference type="Proteomes" id="UP000229433">
    <property type="component" value="Unassembled WGS sequence"/>
</dbReference>
<dbReference type="EMBL" id="NQXA01000010">
    <property type="protein sequence ID" value="PHQ28885.1"/>
    <property type="molecule type" value="Genomic_DNA"/>
</dbReference>
<reference evidence="1 2" key="1">
    <citation type="submission" date="2017-08" db="EMBL/GenBank/DDBJ databases">
        <title>The whole genome shortgun sequences of strain Leeuwenhoekiella nanhaiensis G18 from the South China Sea.</title>
        <authorList>
            <person name="Liu Q."/>
        </authorList>
    </citation>
    <scope>NUCLEOTIDE SEQUENCE [LARGE SCALE GENOMIC DNA]</scope>
    <source>
        <strain evidence="1 2">G18</strain>
    </source>
</reference>